<dbReference type="Pfam" id="PF07030">
    <property type="entry name" value="Phage_Mu_Gp36"/>
    <property type="match status" value="1"/>
</dbReference>
<dbReference type="AlphaFoldDB" id="A0A8I1ABZ2"/>
<protein>
    <submittedName>
        <fullName evidence="1">DUF1320 domain-containing protein</fullName>
    </submittedName>
</protein>
<reference evidence="1" key="1">
    <citation type="submission" date="2022-02" db="EMBL/GenBank/DDBJ databases">
        <title>Characterization of Tn125 harboring carbapenem-resistant Acinetobacter bereziniae clinical isolates.</title>
        <authorList>
            <person name="Wong N.-K."/>
            <person name="Pan Q."/>
        </authorList>
    </citation>
    <scope>NUCLEOTIDE SEQUENCE</scope>
    <source>
        <strain evidence="1">GD03393</strain>
    </source>
</reference>
<dbReference type="RefSeq" id="WP_151780575.1">
    <property type="nucleotide sequence ID" value="NZ_BKNL01000001.1"/>
</dbReference>
<gene>
    <name evidence="1" type="ORF">I9054_012215</name>
</gene>
<proteinExistence type="predicted"/>
<dbReference type="InterPro" id="IPR009752">
    <property type="entry name" value="Phage_Mu_GpJ"/>
</dbReference>
<dbReference type="EMBL" id="CP092085">
    <property type="protein sequence ID" value="UUN96149.1"/>
    <property type="molecule type" value="Genomic_DNA"/>
</dbReference>
<sequence>MYVTVEAMLAKFGERELIQLTDNEAPYQDMINYDKLNAALEAANSEIDGYLARFTLPLQIVPPFLKHIACDIARYYACTGAMSDNDPIKLKYLEAKKTLKDIAKGDLAVGGTPAGNAAPVSTASNNVMFGVGRRDFGGKGW</sequence>
<evidence type="ECO:0000313" key="2">
    <source>
        <dbReference type="Proteomes" id="UP000644140"/>
    </source>
</evidence>
<organism evidence="1 2">
    <name type="scientific">Acinetobacter bereziniae</name>
    <name type="common">Acinetobacter genomosp. 10</name>
    <dbReference type="NCBI Taxonomy" id="106648"/>
    <lineage>
        <taxon>Bacteria</taxon>
        <taxon>Pseudomonadati</taxon>
        <taxon>Pseudomonadota</taxon>
        <taxon>Gammaproteobacteria</taxon>
        <taxon>Moraxellales</taxon>
        <taxon>Moraxellaceae</taxon>
        <taxon>Acinetobacter</taxon>
    </lineage>
</organism>
<name>A0A8I1ABZ2_ACIBZ</name>
<accession>A0A8I1ABZ2</accession>
<evidence type="ECO:0000313" key="1">
    <source>
        <dbReference type="EMBL" id="UUN96149.1"/>
    </source>
</evidence>
<dbReference type="Proteomes" id="UP000644140">
    <property type="component" value="Chromosome"/>
</dbReference>